<dbReference type="EMBL" id="JAAQPH010000004">
    <property type="protein sequence ID" value="NIA68450.1"/>
    <property type="molecule type" value="Genomic_DNA"/>
</dbReference>
<dbReference type="InterPro" id="IPR011989">
    <property type="entry name" value="ARM-like"/>
</dbReference>
<comment type="caution">
    <text evidence="1">The sequence shown here is derived from an EMBL/GenBank/DDBJ whole genome shotgun (WGS) entry which is preliminary data.</text>
</comment>
<name>A0A967EX99_9PROT</name>
<reference evidence="1" key="1">
    <citation type="submission" date="2020-03" db="EMBL/GenBank/DDBJ databases">
        <title>Genome of Pelagibius litoralis DSM 21314T.</title>
        <authorList>
            <person name="Wang G."/>
        </authorList>
    </citation>
    <scope>NUCLEOTIDE SEQUENCE</scope>
    <source>
        <strain evidence="1">DSM 21314</strain>
    </source>
</reference>
<dbReference type="Gene3D" id="1.25.10.10">
    <property type="entry name" value="Leucine-rich Repeat Variant"/>
    <property type="match status" value="1"/>
</dbReference>
<proteinExistence type="predicted"/>
<dbReference type="Proteomes" id="UP000761264">
    <property type="component" value="Unassembled WGS sequence"/>
</dbReference>
<keyword evidence="2" id="KW-1185">Reference proteome</keyword>
<protein>
    <submittedName>
        <fullName evidence="1">Uncharacterized protein</fullName>
    </submittedName>
</protein>
<dbReference type="AlphaFoldDB" id="A0A967EX99"/>
<evidence type="ECO:0000313" key="1">
    <source>
        <dbReference type="EMBL" id="NIA68450.1"/>
    </source>
</evidence>
<organism evidence="1 2">
    <name type="scientific">Pelagibius litoralis</name>
    <dbReference type="NCBI Taxonomy" id="374515"/>
    <lineage>
        <taxon>Bacteria</taxon>
        <taxon>Pseudomonadati</taxon>
        <taxon>Pseudomonadota</taxon>
        <taxon>Alphaproteobacteria</taxon>
        <taxon>Rhodospirillales</taxon>
        <taxon>Rhodovibrionaceae</taxon>
        <taxon>Pelagibius</taxon>
    </lineage>
</organism>
<dbReference type="SUPFAM" id="SSF48371">
    <property type="entry name" value="ARM repeat"/>
    <property type="match status" value="1"/>
</dbReference>
<dbReference type="InterPro" id="IPR016024">
    <property type="entry name" value="ARM-type_fold"/>
</dbReference>
<sequence>MNRADIAAALAAFDGKHKDVLESLAARLTPDARLVRQLCDLSGQEDGKLSAAATWLLKRFQEDGLTFSEKQSEALLDLLDHAAHGEAHWETRLHLLQMLPGLTLPESRKAALLRLFKSQGYLGDPNRFVRAWSYNALAALAARFTELRGEVARLLEAGQGDEAAAVRARLRNIVKQAPWARGG</sequence>
<gene>
    <name evidence="1" type="ORF">HBA54_07575</name>
</gene>
<evidence type="ECO:0000313" key="2">
    <source>
        <dbReference type="Proteomes" id="UP000761264"/>
    </source>
</evidence>
<dbReference type="RefSeq" id="WP_167223020.1">
    <property type="nucleotide sequence ID" value="NZ_JAAQPH010000004.1"/>
</dbReference>
<accession>A0A967EX99</accession>